<dbReference type="EMBL" id="BAABME010006200">
    <property type="protein sequence ID" value="GAA0167721.1"/>
    <property type="molecule type" value="Genomic_DNA"/>
</dbReference>
<keyword evidence="3" id="KW-1185">Reference proteome</keyword>
<dbReference type="Proteomes" id="UP001454036">
    <property type="component" value="Unassembled WGS sequence"/>
</dbReference>
<sequence length="204" mass="22495">MGWALVERVGVDMYELGKGTCQIESRGDPIDMGTLAEEAGGVMCGSTEGGCKWVFHIKLNTYGTIERYKAHLVTQGYKQQHGLDFDQTLSLVIKPATIHVVLTLAVTRQWEVRQLDVKNGKLSEFVREKVALGDLTVLHVPTHKQLVDDFTKPLSTSKFHFAISNMCLSIPAQLEGGCKPNKSLSLASSAQQCHTKDHETNSPQ</sequence>
<comment type="caution">
    <text evidence="2">The sequence shown here is derived from an EMBL/GenBank/DDBJ whole genome shotgun (WGS) entry which is preliminary data.</text>
</comment>
<accession>A0AAV3QXJ3</accession>
<feature type="domain" description="Reverse transcriptase Ty1/copia-type" evidence="1">
    <location>
        <begin position="50"/>
        <end position="130"/>
    </location>
</feature>
<evidence type="ECO:0000313" key="3">
    <source>
        <dbReference type="Proteomes" id="UP001454036"/>
    </source>
</evidence>
<gene>
    <name evidence="2" type="ORF">LIER_22592</name>
</gene>
<dbReference type="AlphaFoldDB" id="A0AAV3QXJ3"/>
<protein>
    <recommendedName>
        <fullName evidence="1">Reverse transcriptase Ty1/copia-type domain-containing protein</fullName>
    </recommendedName>
</protein>
<dbReference type="InterPro" id="IPR013103">
    <property type="entry name" value="RVT_2"/>
</dbReference>
<evidence type="ECO:0000259" key="1">
    <source>
        <dbReference type="Pfam" id="PF07727"/>
    </source>
</evidence>
<organism evidence="2 3">
    <name type="scientific">Lithospermum erythrorhizon</name>
    <name type="common">Purple gromwell</name>
    <name type="synonym">Lithospermum officinale var. erythrorhizon</name>
    <dbReference type="NCBI Taxonomy" id="34254"/>
    <lineage>
        <taxon>Eukaryota</taxon>
        <taxon>Viridiplantae</taxon>
        <taxon>Streptophyta</taxon>
        <taxon>Embryophyta</taxon>
        <taxon>Tracheophyta</taxon>
        <taxon>Spermatophyta</taxon>
        <taxon>Magnoliopsida</taxon>
        <taxon>eudicotyledons</taxon>
        <taxon>Gunneridae</taxon>
        <taxon>Pentapetalae</taxon>
        <taxon>asterids</taxon>
        <taxon>lamiids</taxon>
        <taxon>Boraginales</taxon>
        <taxon>Boraginaceae</taxon>
        <taxon>Boraginoideae</taxon>
        <taxon>Lithospermeae</taxon>
        <taxon>Lithospermum</taxon>
    </lineage>
</organism>
<evidence type="ECO:0000313" key="2">
    <source>
        <dbReference type="EMBL" id="GAA0167721.1"/>
    </source>
</evidence>
<proteinExistence type="predicted"/>
<reference evidence="2 3" key="1">
    <citation type="submission" date="2024-01" db="EMBL/GenBank/DDBJ databases">
        <title>The complete chloroplast genome sequence of Lithospermum erythrorhizon: insights into the phylogenetic relationship among Boraginaceae species and the maternal lineages of purple gromwells.</title>
        <authorList>
            <person name="Okada T."/>
            <person name="Watanabe K."/>
        </authorList>
    </citation>
    <scope>NUCLEOTIDE SEQUENCE [LARGE SCALE GENOMIC DNA]</scope>
</reference>
<name>A0AAV3QXJ3_LITER</name>
<dbReference type="Pfam" id="PF07727">
    <property type="entry name" value="RVT_2"/>
    <property type="match status" value="1"/>
</dbReference>